<organism evidence="2 3">
    <name type="scientific">Saccharothrix algeriensis</name>
    <dbReference type="NCBI Taxonomy" id="173560"/>
    <lineage>
        <taxon>Bacteria</taxon>
        <taxon>Bacillati</taxon>
        <taxon>Actinomycetota</taxon>
        <taxon>Actinomycetes</taxon>
        <taxon>Pseudonocardiales</taxon>
        <taxon>Pseudonocardiaceae</taxon>
        <taxon>Saccharothrix</taxon>
    </lineage>
</organism>
<evidence type="ECO:0000256" key="1">
    <source>
        <dbReference type="SAM" id="Phobius"/>
    </source>
</evidence>
<dbReference type="RefSeq" id="WP_204842578.1">
    <property type="nucleotide sequence ID" value="NZ_JAFBCL010000001.1"/>
</dbReference>
<keyword evidence="1" id="KW-1133">Transmembrane helix</keyword>
<dbReference type="EMBL" id="JAFBCL010000001">
    <property type="protein sequence ID" value="MBM7811723.1"/>
    <property type="molecule type" value="Genomic_DNA"/>
</dbReference>
<name>A0ABS2S653_9PSEU</name>
<reference evidence="2 3" key="1">
    <citation type="submission" date="2021-01" db="EMBL/GenBank/DDBJ databases">
        <title>Sequencing the genomes of 1000 actinobacteria strains.</title>
        <authorList>
            <person name="Klenk H.-P."/>
        </authorList>
    </citation>
    <scope>NUCLEOTIDE SEQUENCE [LARGE SCALE GENOMIC DNA]</scope>
    <source>
        <strain evidence="2 3">DSM 44581</strain>
    </source>
</reference>
<gene>
    <name evidence="2" type="ORF">JOE68_002588</name>
</gene>
<proteinExistence type="predicted"/>
<feature type="transmembrane region" description="Helical" evidence="1">
    <location>
        <begin position="40"/>
        <end position="56"/>
    </location>
</feature>
<evidence type="ECO:0008006" key="4">
    <source>
        <dbReference type="Google" id="ProtNLM"/>
    </source>
</evidence>
<accession>A0ABS2S653</accession>
<dbReference type="Proteomes" id="UP001195724">
    <property type="component" value="Unassembled WGS sequence"/>
</dbReference>
<sequence>MTVVVRLRPAPCWWVWRPGADRGPATRLAARRTGRARSRALAAVAVPTACAAALLAPELWSAALLASAPLLFAGGALLLRRVPEGEAVRAASPRDVVHCEQFADAVQQRRAQRLCEDFHVVRKGADPARLPHVELLLWQALVALRDSQEVRETLARTTNRPGRAAAVAEPARALADLDRRVDRFAAALRIAGEEQDPRLAASALRRAAALGPI</sequence>
<keyword evidence="3" id="KW-1185">Reference proteome</keyword>
<evidence type="ECO:0000313" key="3">
    <source>
        <dbReference type="Proteomes" id="UP001195724"/>
    </source>
</evidence>
<evidence type="ECO:0000313" key="2">
    <source>
        <dbReference type="EMBL" id="MBM7811723.1"/>
    </source>
</evidence>
<protein>
    <recommendedName>
        <fullName evidence="4">Integral membrane protein</fullName>
    </recommendedName>
</protein>
<comment type="caution">
    <text evidence="2">The sequence shown here is derived from an EMBL/GenBank/DDBJ whole genome shotgun (WGS) entry which is preliminary data.</text>
</comment>
<keyword evidence="1" id="KW-0472">Membrane</keyword>
<keyword evidence="1" id="KW-0812">Transmembrane</keyword>